<organism evidence="2 3">
    <name type="scientific">Plectosphaerella cucumerina</name>
    <dbReference type="NCBI Taxonomy" id="40658"/>
    <lineage>
        <taxon>Eukaryota</taxon>
        <taxon>Fungi</taxon>
        <taxon>Dikarya</taxon>
        <taxon>Ascomycota</taxon>
        <taxon>Pezizomycotina</taxon>
        <taxon>Sordariomycetes</taxon>
        <taxon>Hypocreomycetidae</taxon>
        <taxon>Glomerellales</taxon>
        <taxon>Plectosphaerellaceae</taxon>
        <taxon>Plectosphaerella</taxon>
    </lineage>
</organism>
<evidence type="ECO:0000256" key="1">
    <source>
        <dbReference type="SAM" id="MobiDB-lite"/>
    </source>
</evidence>
<sequence length="729" mass="80883">MTDRAGSADVEMKGETTPASAAPSIIPSEKDTPFIVNKTDEPSTNGTHQTEEDDDLSPPPDIMESPPADERPQDEIVVNANRKGADKSSPFQVTSDQEDDGTTQDLDDEDDEPRPMAPYPKRKRHSVASDLNDDDVIPAASPDIDGRGVNHKYRMVSARRTAAGFKHAILGFWRDSPVPDDEQKHAVVGFIDIRDRLRTRIQITTRTYDKIDLAKYPVPPGPGGSWVTFERVVFEPHLVGLNHHHVKEFVKQRAGIDNETPEEKMRNDLEAVAVARRRMIDNPPPDTAPQPVVAYGDVIPDDAIICSRSEIAKRRKLGSGVGTINGGPLAHHQRTQPTPPRMGPRSMGPPGTQEIEFSNKADPVPVFDALFGTRPTRVVIGFWKPSDAPNEIDRHAVLGILGQNDMFRAKVVRETRDGRFYDGNFPNGAGALWIQWNEIVLEPQLRGLNRSEVKEYVRVRQWQLDRYIEKTREDRHANETSAVYVAQQRVAHGVKVPPGNGAAVPQDEEMEEAEFPDPANEVKPSASAQDLRSSFTRADGRTELPQARHALPSNDRAPSRTPIAARRDFDTYATREIERLGHQEARRAHFAAAHDALNLMHAQHGNSHGNSPVNHQGPAGLPGQMPGPGHAPSPLGHQHPVGPGHAPINGPQNPAFNDRITQLDHIWKMQEEHRSNRPSSDDTKFFGGVKYERKANGFWSGKLVSSGTIITIDGEDYVEYRVLTKPQFF</sequence>
<gene>
    <name evidence="2" type="ORF">B0T11DRAFT_275029</name>
</gene>
<dbReference type="OrthoDB" id="5235778at2759"/>
<feature type="compositionally biased region" description="Acidic residues" evidence="1">
    <location>
        <begin position="96"/>
        <end position="112"/>
    </location>
</feature>
<feature type="region of interest" description="Disordered" evidence="1">
    <location>
        <begin position="602"/>
        <end position="657"/>
    </location>
</feature>
<reference evidence="2" key="1">
    <citation type="journal article" date="2021" name="Nat. Commun.">
        <title>Genetic determinants of endophytism in the Arabidopsis root mycobiome.</title>
        <authorList>
            <person name="Mesny F."/>
            <person name="Miyauchi S."/>
            <person name="Thiergart T."/>
            <person name="Pickel B."/>
            <person name="Atanasova L."/>
            <person name="Karlsson M."/>
            <person name="Huettel B."/>
            <person name="Barry K.W."/>
            <person name="Haridas S."/>
            <person name="Chen C."/>
            <person name="Bauer D."/>
            <person name="Andreopoulos W."/>
            <person name="Pangilinan J."/>
            <person name="LaButti K."/>
            <person name="Riley R."/>
            <person name="Lipzen A."/>
            <person name="Clum A."/>
            <person name="Drula E."/>
            <person name="Henrissat B."/>
            <person name="Kohler A."/>
            <person name="Grigoriev I.V."/>
            <person name="Martin F.M."/>
            <person name="Hacquard S."/>
        </authorList>
    </citation>
    <scope>NUCLEOTIDE SEQUENCE</scope>
    <source>
        <strain evidence="2">MPI-CAGE-AT-0016</strain>
    </source>
</reference>
<dbReference type="Proteomes" id="UP000813385">
    <property type="component" value="Unassembled WGS sequence"/>
</dbReference>
<dbReference type="EMBL" id="JAGPXD010000002">
    <property type="protein sequence ID" value="KAH7367283.1"/>
    <property type="molecule type" value="Genomic_DNA"/>
</dbReference>
<name>A0A8K0TJ05_9PEZI</name>
<feature type="compositionally biased region" description="Low complexity" evidence="1">
    <location>
        <begin position="343"/>
        <end position="352"/>
    </location>
</feature>
<proteinExistence type="predicted"/>
<feature type="region of interest" description="Disordered" evidence="1">
    <location>
        <begin position="494"/>
        <end position="565"/>
    </location>
</feature>
<dbReference type="AlphaFoldDB" id="A0A8K0TJ05"/>
<feature type="compositionally biased region" description="Polar residues" evidence="1">
    <location>
        <begin position="604"/>
        <end position="614"/>
    </location>
</feature>
<evidence type="ECO:0000313" key="2">
    <source>
        <dbReference type="EMBL" id="KAH7367283.1"/>
    </source>
</evidence>
<feature type="region of interest" description="Disordered" evidence="1">
    <location>
        <begin position="1"/>
        <end position="143"/>
    </location>
</feature>
<evidence type="ECO:0000313" key="3">
    <source>
        <dbReference type="Proteomes" id="UP000813385"/>
    </source>
</evidence>
<feature type="compositionally biased region" description="Polar residues" evidence="1">
    <location>
        <begin position="526"/>
        <end position="536"/>
    </location>
</feature>
<accession>A0A8K0TJ05</accession>
<feature type="compositionally biased region" description="Acidic residues" evidence="1">
    <location>
        <begin position="506"/>
        <end position="515"/>
    </location>
</feature>
<protein>
    <submittedName>
        <fullName evidence="2">Uncharacterized protein</fullName>
    </submittedName>
</protein>
<comment type="caution">
    <text evidence="2">The sequence shown here is derived from an EMBL/GenBank/DDBJ whole genome shotgun (WGS) entry which is preliminary data.</text>
</comment>
<keyword evidence="3" id="KW-1185">Reference proteome</keyword>
<feature type="region of interest" description="Disordered" evidence="1">
    <location>
        <begin position="318"/>
        <end position="352"/>
    </location>
</feature>